<gene>
    <name evidence="2" type="ORF">CALVIDRAFT_565066</name>
</gene>
<reference evidence="2 3" key="1">
    <citation type="journal article" date="2016" name="Mol. Biol. Evol.">
        <title>Comparative Genomics of Early-Diverging Mushroom-Forming Fungi Provides Insights into the Origins of Lignocellulose Decay Capabilities.</title>
        <authorList>
            <person name="Nagy L.G."/>
            <person name="Riley R."/>
            <person name="Tritt A."/>
            <person name="Adam C."/>
            <person name="Daum C."/>
            <person name="Floudas D."/>
            <person name="Sun H."/>
            <person name="Yadav J.S."/>
            <person name="Pangilinan J."/>
            <person name="Larsson K.H."/>
            <person name="Matsuura K."/>
            <person name="Barry K."/>
            <person name="Labutti K."/>
            <person name="Kuo R."/>
            <person name="Ohm R.A."/>
            <person name="Bhattacharya S.S."/>
            <person name="Shirouzu T."/>
            <person name="Yoshinaga Y."/>
            <person name="Martin F.M."/>
            <person name="Grigoriev I.V."/>
            <person name="Hibbett D.S."/>
        </authorList>
    </citation>
    <scope>NUCLEOTIDE SEQUENCE [LARGE SCALE GENOMIC DNA]</scope>
    <source>
        <strain evidence="2 3">TUFC12733</strain>
    </source>
</reference>
<proteinExistence type="predicted"/>
<dbReference type="EMBL" id="KV417290">
    <property type="protein sequence ID" value="KZO95298.1"/>
    <property type="molecule type" value="Genomic_DNA"/>
</dbReference>
<organism evidence="2 3">
    <name type="scientific">Calocera viscosa (strain TUFC12733)</name>
    <dbReference type="NCBI Taxonomy" id="1330018"/>
    <lineage>
        <taxon>Eukaryota</taxon>
        <taxon>Fungi</taxon>
        <taxon>Dikarya</taxon>
        <taxon>Basidiomycota</taxon>
        <taxon>Agaricomycotina</taxon>
        <taxon>Dacrymycetes</taxon>
        <taxon>Dacrymycetales</taxon>
        <taxon>Dacrymycetaceae</taxon>
        <taxon>Calocera</taxon>
    </lineage>
</organism>
<sequence length="570" mass="63029">MDRAKKNEANYGRLYTLCIGHEHPKERIAWLTDQLHPDDRWGLRHSLEDAVPTWSSSPTKDDRPHKRARLVSDLSGKRYLKCTACGTGRAAQACDTQWCKTCCHSPAVCCDWDRQIGCDYHGRTTEVKNGKGKERAPAEGERDGGGWGEAEGTGAGGGWEGGEALPPTQAFHSPSQVGRRLPTDYLLFRQEQLQADEARKKEERDARERAEMLARVFTLVVFTKSEKLGYAVPAQSSDLGGLTTRVLNWPKRVLDLLFAESGGDFDEVFFFEPDSRSWASYDCVTYRTVKRAERLLCRLPGVAPNTPDLQDEVNQLVLPSLRDARRRAKHPHAPLRPAPLPPAPLPPAPLPPAPLPPAPLPPAPLPPAPSPSPSPTPGPQRGLQTLAVPVLPKRSRRAARCQSPPDLDLTCLSPEVIDLSSNVASPTRSSPSIPAHRAPGPSIIDVLDSITSSPPPTPSLPPSSPPIPLDEILNDDWPGSRSFGTICGALKVVNHKMHHEKKSFGEAFHELYGFDKPYSTWYQHTGYLGNPKLKALVDEFRAKPDRPWTEFSRQARRTVTHLRKLDRAKK</sequence>
<feature type="region of interest" description="Disordered" evidence="1">
    <location>
        <begin position="325"/>
        <end position="383"/>
    </location>
</feature>
<feature type="compositionally biased region" description="Pro residues" evidence="1">
    <location>
        <begin position="334"/>
        <end position="378"/>
    </location>
</feature>
<feature type="compositionally biased region" description="Basic and acidic residues" evidence="1">
    <location>
        <begin position="123"/>
        <end position="144"/>
    </location>
</feature>
<keyword evidence="3" id="KW-1185">Reference proteome</keyword>
<dbReference type="OrthoDB" id="10475183at2759"/>
<feature type="compositionally biased region" description="Polar residues" evidence="1">
    <location>
        <begin position="422"/>
        <end position="432"/>
    </location>
</feature>
<accession>A0A167L3L6</accession>
<feature type="region of interest" description="Disordered" evidence="1">
    <location>
        <begin position="422"/>
        <end position="443"/>
    </location>
</feature>
<evidence type="ECO:0000256" key="1">
    <source>
        <dbReference type="SAM" id="MobiDB-lite"/>
    </source>
</evidence>
<feature type="region of interest" description="Disordered" evidence="1">
    <location>
        <begin position="123"/>
        <end position="176"/>
    </location>
</feature>
<feature type="compositionally biased region" description="Gly residues" evidence="1">
    <location>
        <begin position="145"/>
        <end position="161"/>
    </location>
</feature>
<dbReference type="AlphaFoldDB" id="A0A167L3L6"/>
<name>A0A167L3L6_CALVF</name>
<evidence type="ECO:0000313" key="3">
    <source>
        <dbReference type="Proteomes" id="UP000076738"/>
    </source>
</evidence>
<evidence type="ECO:0000313" key="2">
    <source>
        <dbReference type="EMBL" id="KZO95298.1"/>
    </source>
</evidence>
<dbReference type="Proteomes" id="UP000076738">
    <property type="component" value="Unassembled WGS sequence"/>
</dbReference>
<protein>
    <submittedName>
        <fullName evidence="2">Uncharacterized protein</fullName>
    </submittedName>
</protein>